<dbReference type="AlphaFoldDB" id="A0A0D7BUH5"/>
<feature type="compositionally biased region" description="Low complexity" evidence="1">
    <location>
        <begin position="315"/>
        <end position="334"/>
    </location>
</feature>
<dbReference type="PANTHER" id="PTHR31735">
    <property type="entry name" value="VACUOLAR MEMBRANE PROTEIN YPL162C"/>
    <property type="match status" value="1"/>
</dbReference>
<evidence type="ECO:0000313" key="3">
    <source>
        <dbReference type="EMBL" id="KIY73895.1"/>
    </source>
</evidence>
<dbReference type="Pfam" id="PF12400">
    <property type="entry name" value="STIMATE"/>
    <property type="match status" value="1"/>
</dbReference>
<keyword evidence="2" id="KW-0812">Transmembrane</keyword>
<accession>A0A0D7BUH5</accession>
<proteinExistence type="predicted"/>
<dbReference type="InterPro" id="IPR022127">
    <property type="entry name" value="STIMATE/YPL162C"/>
</dbReference>
<dbReference type="OrthoDB" id="431202at2759"/>
<feature type="transmembrane region" description="Helical" evidence="2">
    <location>
        <begin position="34"/>
        <end position="56"/>
    </location>
</feature>
<feature type="compositionally biased region" description="Polar residues" evidence="1">
    <location>
        <begin position="381"/>
        <end position="392"/>
    </location>
</feature>
<protein>
    <submittedName>
        <fullName evidence="3">Uncharacterized protein</fullName>
    </submittedName>
</protein>
<feature type="compositionally biased region" description="Basic and acidic residues" evidence="1">
    <location>
        <begin position="241"/>
        <end position="255"/>
    </location>
</feature>
<feature type="compositionally biased region" description="Polar residues" evidence="1">
    <location>
        <begin position="291"/>
        <end position="301"/>
    </location>
</feature>
<dbReference type="EMBL" id="KN880433">
    <property type="protein sequence ID" value="KIY73895.1"/>
    <property type="molecule type" value="Genomic_DNA"/>
</dbReference>
<feature type="region of interest" description="Disordered" evidence="1">
    <location>
        <begin position="238"/>
        <end position="405"/>
    </location>
</feature>
<evidence type="ECO:0000256" key="2">
    <source>
        <dbReference type="SAM" id="Phobius"/>
    </source>
</evidence>
<dbReference type="PANTHER" id="PTHR31735:SF1">
    <property type="entry name" value="VACUOLAR MEMBRANE PROTEIN YPL162C"/>
    <property type="match status" value="1"/>
</dbReference>
<organism evidence="3 4">
    <name type="scientific">Cylindrobasidium torrendii FP15055 ss-10</name>
    <dbReference type="NCBI Taxonomy" id="1314674"/>
    <lineage>
        <taxon>Eukaryota</taxon>
        <taxon>Fungi</taxon>
        <taxon>Dikarya</taxon>
        <taxon>Basidiomycota</taxon>
        <taxon>Agaricomycotina</taxon>
        <taxon>Agaricomycetes</taxon>
        <taxon>Agaricomycetidae</taxon>
        <taxon>Agaricales</taxon>
        <taxon>Marasmiineae</taxon>
        <taxon>Physalacriaceae</taxon>
        <taxon>Cylindrobasidium</taxon>
    </lineage>
</organism>
<name>A0A0D7BUH5_9AGAR</name>
<feature type="transmembrane region" description="Helical" evidence="2">
    <location>
        <begin position="107"/>
        <end position="134"/>
    </location>
</feature>
<feature type="transmembrane region" description="Helical" evidence="2">
    <location>
        <begin position="205"/>
        <end position="224"/>
    </location>
</feature>
<feature type="transmembrane region" description="Helical" evidence="2">
    <location>
        <begin position="172"/>
        <end position="193"/>
    </location>
</feature>
<gene>
    <name evidence="3" type="ORF">CYLTODRAFT_416551</name>
</gene>
<reference evidence="3 4" key="1">
    <citation type="journal article" date="2015" name="Fungal Genet. Biol.">
        <title>Evolution of novel wood decay mechanisms in Agaricales revealed by the genome sequences of Fistulina hepatica and Cylindrobasidium torrendii.</title>
        <authorList>
            <person name="Floudas D."/>
            <person name="Held B.W."/>
            <person name="Riley R."/>
            <person name="Nagy L.G."/>
            <person name="Koehler G."/>
            <person name="Ransdell A.S."/>
            <person name="Younus H."/>
            <person name="Chow J."/>
            <person name="Chiniquy J."/>
            <person name="Lipzen A."/>
            <person name="Tritt A."/>
            <person name="Sun H."/>
            <person name="Haridas S."/>
            <person name="LaButti K."/>
            <person name="Ohm R.A."/>
            <person name="Kues U."/>
            <person name="Blanchette R.A."/>
            <person name="Grigoriev I.V."/>
            <person name="Minto R.E."/>
            <person name="Hibbett D.S."/>
        </authorList>
    </citation>
    <scope>NUCLEOTIDE SEQUENCE [LARGE SCALE GENOMIC DNA]</scope>
    <source>
        <strain evidence="3 4">FP15055 ss-10</strain>
    </source>
</reference>
<dbReference type="Proteomes" id="UP000054007">
    <property type="component" value="Unassembled WGS sequence"/>
</dbReference>
<sequence>MSATISYAEPAATSSLAASMQDDYPGVDKHSCQLLGPTALIVQGLMGIFVILSLAYKRHREVHKRPWRIWLFDVGKQVVGQMFVHGVNVLVSDLVSRGTDENACVAYFFNVLVDTTLGVALLYMILHVLTYLAVERLGLEGFQSGVYGKPPAFVYWTKQTALYVVALTTMKFLVVGLLAIFPGLFVIGAWLLSWTKSEKGDSLQVIFVMGIFPIIMNTLQFWLIDSIVKASPEESVSLNTDAHDGLDREPLFRASEDDDGGADQVGQQRYDVENPRALSSSSPEHGSASSGNTSGSVTPVPTGSKESESDTGAHSYPPSLSSSITSTSSSMSSLGKPPIREATKLGKKRKTAPTPLHVHQSSVPAINSPGQITAPLEPKTQDISLQAAPQQSHDWDDGWGDEADDWADKVGEEDWTGRRLGEARLDLDNTWSRGDGQISRP</sequence>
<feature type="compositionally biased region" description="Polar residues" evidence="1">
    <location>
        <begin position="359"/>
        <end position="371"/>
    </location>
</feature>
<keyword evidence="4" id="KW-1185">Reference proteome</keyword>
<dbReference type="GO" id="GO:0016020">
    <property type="term" value="C:membrane"/>
    <property type="evidence" value="ECO:0007669"/>
    <property type="project" value="TreeGrafter"/>
</dbReference>
<feature type="compositionally biased region" description="Low complexity" evidence="1">
    <location>
        <begin position="279"/>
        <end position="290"/>
    </location>
</feature>
<keyword evidence="2" id="KW-0472">Membrane</keyword>
<dbReference type="STRING" id="1314674.A0A0D7BUH5"/>
<evidence type="ECO:0000256" key="1">
    <source>
        <dbReference type="SAM" id="MobiDB-lite"/>
    </source>
</evidence>
<keyword evidence="2" id="KW-1133">Transmembrane helix</keyword>
<evidence type="ECO:0000313" key="4">
    <source>
        <dbReference type="Proteomes" id="UP000054007"/>
    </source>
</evidence>